<proteinExistence type="predicted"/>
<protein>
    <submittedName>
        <fullName evidence="2">Uncharacterized protein</fullName>
    </submittedName>
</protein>
<feature type="coiled-coil region" evidence="1">
    <location>
        <begin position="131"/>
        <end position="186"/>
    </location>
</feature>
<feature type="coiled-coil region" evidence="1">
    <location>
        <begin position="288"/>
        <end position="346"/>
    </location>
</feature>
<evidence type="ECO:0000313" key="2">
    <source>
        <dbReference type="EMBL" id="MBE6093330.1"/>
    </source>
</evidence>
<gene>
    <name evidence="2" type="ORF">E7201_09235</name>
</gene>
<name>A0A927WP02_SELRU</name>
<dbReference type="AlphaFoldDB" id="A0A927WP02"/>
<organism evidence="2 3">
    <name type="scientific">Selenomonas ruminantium</name>
    <dbReference type="NCBI Taxonomy" id="971"/>
    <lineage>
        <taxon>Bacteria</taxon>
        <taxon>Bacillati</taxon>
        <taxon>Bacillota</taxon>
        <taxon>Negativicutes</taxon>
        <taxon>Selenomonadales</taxon>
        <taxon>Selenomonadaceae</taxon>
        <taxon>Selenomonas</taxon>
    </lineage>
</organism>
<keyword evidence="1" id="KW-0175">Coiled coil</keyword>
<dbReference type="Proteomes" id="UP000761380">
    <property type="component" value="Unassembled WGS sequence"/>
</dbReference>
<sequence length="1086" mass="124893">MRMSRKGRHRLEEAARLEEEGRKRWEPVAFRMSRKRRKRLAMAQDGEEPRLKRFVLQNLRMTRSRKRKMREDAALRQTAQAASISALALLPAAASEAAGVSNVLNDIPAVFDSLRNDRNRIRDFHAAIRNAKEAAAALIQAEQDLQMARQDKESAEKGLAEARQNLEIARLNLQHIAQELANAQLESAQRTREAIAAQQAVADFSKKVWAQESVVQSVRGQQQSVQATYEQLGRELGYLRDERDDLEERIRKAWESVDYAQNRLNDVMAMVSRVQAAIPEQSAKEAQWQEYDRELAALDSEVDSAEALLDDLNSQLDALQDAREAAEDAERDARELVKDLQEQQADGQREVKDSEQYVAEAEQWNEEAIRGVETAEQNLTTTQAWKTKADYDLEHFGEGKGFSTGFEYYNWHGAGLPNGHQLYQPIEFYAAEKKWDFSLATGWLSSDTGLPNGHVSGWTDTNLGITYKNNHKINDVHYSLNINVPTGKENAHQNAMMADNLARFNSFSEGWQFTPGIEATHRFTERDSITGRLNYTFRGDYKYRRSYAESEIYNLQAYAEQISNISTRLKYIAYKGVDDAVFVQALQGTKTYAHYAQYNELLKEIADTNYPIRKYADMLNDLYAKAISHGENVKEAYESLFISAERQSESLKKWDVDTDKINAYKDMLGVLSNHGVTSWEKLNDYYFYAGLQYYYGKNKDKYSNVKSSSESNLYDLVYDLVNFSKKDNNYQRFIATMKKIEPQKRALVEKWLSYSIFDNLIKHLISRGIDYDMVKNLFSSDSLLCFKDLIESSKNKSWSRDELKAELNKIPKWHEIIEHWDDDKIDIAIDELYDYGNLIVLASDYGLYDKIEDIEKEIKEAENQSTDLTTYSPATVAYLLSTKTITDIETQEEIDPGNKFQQELEYRHIGEANQLSVKFTHVNATHADYKSTLTSFTDDAGHVYGLNLPYGSGRNYDGEEWTLQVFNSQDIDRRNSLQYYVIGNYQAADAGGTHRYYGGLGWTHQFDKKQSAYALLNYGETHGQSYNWRTGKYDSGRVMKALVLGYDYRLNDVSELRAKLERYHINGSSSDSYNGWKMSLMWNKSF</sequence>
<evidence type="ECO:0000313" key="3">
    <source>
        <dbReference type="Proteomes" id="UP000761380"/>
    </source>
</evidence>
<dbReference type="EMBL" id="SVBY01000073">
    <property type="protein sequence ID" value="MBE6093330.1"/>
    <property type="molecule type" value="Genomic_DNA"/>
</dbReference>
<reference evidence="2" key="1">
    <citation type="submission" date="2019-04" db="EMBL/GenBank/DDBJ databases">
        <title>Evolution of Biomass-Degrading Anaerobic Consortia Revealed by Metagenomics.</title>
        <authorList>
            <person name="Peng X."/>
        </authorList>
    </citation>
    <scope>NUCLEOTIDE SEQUENCE</scope>
    <source>
        <strain evidence="2">SIG240</strain>
    </source>
</reference>
<comment type="caution">
    <text evidence="2">The sequence shown here is derived from an EMBL/GenBank/DDBJ whole genome shotgun (WGS) entry which is preliminary data.</text>
</comment>
<accession>A0A927WP02</accession>
<evidence type="ECO:0000256" key="1">
    <source>
        <dbReference type="SAM" id="Coils"/>
    </source>
</evidence>